<feature type="compositionally biased region" description="Basic residues" evidence="1">
    <location>
        <begin position="336"/>
        <end position="351"/>
    </location>
</feature>
<feature type="non-terminal residue" evidence="2">
    <location>
        <position position="1"/>
    </location>
</feature>
<sequence>APPVRRPAVRPRDLRRRRAGDPHVREPHGGAWPRRRGAHELRAQLRRLGRPLPAGDDHARRGHRAPPAAGGAAGRPVLRSAQRPGQLQRPRAAPAPPAGVAAGPGAAARRPDGVAPGQRRSLRRRSVLHVPLLDHGGGPARGRVAHPDAAPPPRPRRAAVLAGGVRHHPPHRDPHGVPDRGGARPRLPPPGDRGAGGGARHRQRPRPAEDRSGRGADPDRARGPAVPGVRRPGRPGEGGERAVRLLRRLQAAQPLRPGPALRRRADPPPPRPPGRLPDRLRGRAHQARPGGGVPGARAAVVLRELLDGAHRGVGPAQAGPRPGRLRRAPGAGGAQWRRHPLRGLRRARGGHRPAGGRCRAATGHGGGRPALRRVEVRLGRGARPLRGGPRGDGSGGAVRPPDATL</sequence>
<feature type="region of interest" description="Disordered" evidence="1">
    <location>
        <begin position="1"/>
        <end position="294"/>
    </location>
</feature>
<dbReference type="EMBL" id="CADCSY010000125">
    <property type="protein sequence ID" value="CAA9259809.1"/>
    <property type="molecule type" value="Genomic_DNA"/>
</dbReference>
<feature type="region of interest" description="Disordered" evidence="1">
    <location>
        <begin position="311"/>
        <end position="405"/>
    </location>
</feature>
<feature type="compositionally biased region" description="Basic and acidic residues" evidence="1">
    <location>
        <begin position="171"/>
        <end position="182"/>
    </location>
</feature>
<organism evidence="2">
    <name type="scientific">uncultured Acidimicrobiales bacterium</name>
    <dbReference type="NCBI Taxonomy" id="310071"/>
    <lineage>
        <taxon>Bacteria</taxon>
        <taxon>Bacillati</taxon>
        <taxon>Actinomycetota</taxon>
        <taxon>Acidimicrobiia</taxon>
        <taxon>Acidimicrobiales</taxon>
        <taxon>environmental samples</taxon>
    </lineage>
</organism>
<feature type="compositionally biased region" description="Basic and acidic residues" evidence="1">
    <location>
        <begin position="19"/>
        <end position="28"/>
    </location>
</feature>
<dbReference type="AlphaFoldDB" id="A0A6J4IVA5"/>
<proteinExistence type="predicted"/>
<feature type="non-terminal residue" evidence="2">
    <location>
        <position position="405"/>
    </location>
</feature>
<gene>
    <name evidence="2" type="ORF">AVDCRST_MAG20-2642</name>
</gene>
<feature type="compositionally biased region" description="Basic and acidic residues" evidence="1">
    <location>
        <begin position="206"/>
        <end position="222"/>
    </location>
</feature>
<reference evidence="2" key="1">
    <citation type="submission" date="2020-02" db="EMBL/GenBank/DDBJ databases">
        <authorList>
            <person name="Meier V. D."/>
        </authorList>
    </citation>
    <scope>NUCLEOTIDE SEQUENCE</scope>
    <source>
        <strain evidence="2">AVDCRST_MAG20</strain>
    </source>
</reference>
<feature type="compositionally biased region" description="Low complexity" evidence="1">
    <location>
        <begin position="312"/>
        <end position="322"/>
    </location>
</feature>
<feature type="compositionally biased region" description="Basic residues" evidence="1">
    <location>
        <begin position="7"/>
        <end position="18"/>
    </location>
</feature>
<evidence type="ECO:0000256" key="1">
    <source>
        <dbReference type="SAM" id="MobiDB-lite"/>
    </source>
</evidence>
<evidence type="ECO:0000313" key="2">
    <source>
        <dbReference type="EMBL" id="CAA9259809.1"/>
    </source>
</evidence>
<feature type="compositionally biased region" description="Low complexity" evidence="1">
    <location>
        <begin position="65"/>
        <end position="119"/>
    </location>
</feature>
<feature type="compositionally biased region" description="Low complexity" evidence="1">
    <location>
        <begin position="248"/>
        <end position="260"/>
    </location>
</feature>
<accession>A0A6J4IVA5</accession>
<protein>
    <submittedName>
        <fullName evidence="2">Uncharacterized protein</fullName>
    </submittedName>
</protein>
<name>A0A6J4IVA5_9ACTN</name>